<dbReference type="AlphaFoldDB" id="A0A4R9GM62"/>
<organism evidence="4 5">
    <name type="scientific">Leptospira fluminis</name>
    <dbReference type="NCBI Taxonomy" id="2484979"/>
    <lineage>
        <taxon>Bacteria</taxon>
        <taxon>Pseudomonadati</taxon>
        <taxon>Spirochaetota</taxon>
        <taxon>Spirochaetia</taxon>
        <taxon>Leptospirales</taxon>
        <taxon>Leptospiraceae</taxon>
        <taxon>Leptospira</taxon>
    </lineage>
</organism>
<evidence type="ECO:0000313" key="5">
    <source>
        <dbReference type="Proteomes" id="UP000297855"/>
    </source>
</evidence>
<reference evidence="4" key="1">
    <citation type="journal article" date="2019" name="PLoS Negl. Trop. Dis.">
        <title>Revisiting the worldwide diversity of Leptospira species in the environment.</title>
        <authorList>
            <person name="Vincent A.T."/>
            <person name="Schiettekatte O."/>
            <person name="Bourhy P."/>
            <person name="Veyrier F.J."/>
            <person name="Picardeau M."/>
        </authorList>
    </citation>
    <scope>NUCLEOTIDE SEQUENCE [LARGE SCALE GENOMIC DNA]</scope>
    <source>
        <strain evidence="4">SCS5</strain>
    </source>
</reference>
<dbReference type="SUPFAM" id="SSF51161">
    <property type="entry name" value="Trimeric LpxA-like enzymes"/>
    <property type="match status" value="1"/>
</dbReference>
<proteinExistence type="inferred from homology"/>
<keyword evidence="3" id="KW-0472">Membrane</keyword>
<gene>
    <name evidence="4" type="ORF">EHO61_12725</name>
</gene>
<accession>A0A4R9GM62</accession>
<sequence>MLNKLYTFFRLALHCVWTDLFFRLRQVLFLGFGNILPDLLTFAVLRPFLWRLAGVKIPIFGSCVIRKDVWIESPKNLEVASGVQFNRDVYISSNAPITIEEGVRIAPDVKLITISHDGQYFDKDVLLPIHIKKFSHIGAGAVVLGGSIVEEGVVLAPNAVLQGETKAYGVYVGNPARMTSKRNFGTDTISAEGSSL</sequence>
<evidence type="ECO:0000313" key="4">
    <source>
        <dbReference type="EMBL" id="TGK17270.1"/>
    </source>
</evidence>
<evidence type="ECO:0000256" key="1">
    <source>
        <dbReference type="ARBA" id="ARBA00007274"/>
    </source>
</evidence>
<dbReference type="CDD" id="cd04647">
    <property type="entry name" value="LbH_MAT_like"/>
    <property type="match status" value="1"/>
</dbReference>
<dbReference type="GO" id="GO:0008374">
    <property type="term" value="F:O-acyltransferase activity"/>
    <property type="evidence" value="ECO:0007669"/>
    <property type="project" value="TreeGrafter"/>
</dbReference>
<dbReference type="PANTHER" id="PTHR23416">
    <property type="entry name" value="SIALIC ACID SYNTHASE-RELATED"/>
    <property type="match status" value="1"/>
</dbReference>
<keyword evidence="3" id="KW-0812">Transmembrane</keyword>
<dbReference type="EMBL" id="RQEV01000012">
    <property type="protein sequence ID" value="TGK17270.1"/>
    <property type="molecule type" value="Genomic_DNA"/>
</dbReference>
<dbReference type="GO" id="GO:0005829">
    <property type="term" value="C:cytosol"/>
    <property type="evidence" value="ECO:0007669"/>
    <property type="project" value="TreeGrafter"/>
</dbReference>
<name>A0A4R9GM62_9LEPT</name>
<keyword evidence="2 4" id="KW-0808">Transferase</keyword>
<comment type="similarity">
    <text evidence="1">Belongs to the transferase hexapeptide repeat family.</text>
</comment>
<keyword evidence="5" id="KW-1185">Reference proteome</keyword>
<dbReference type="PANTHER" id="PTHR23416:SF23">
    <property type="entry name" value="ACETYLTRANSFERASE C18B11.09C-RELATED"/>
    <property type="match status" value="1"/>
</dbReference>
<protein>
    <submittedName>
        <fullName evidence="4">Acyltransferase</fullName>
    </submittedName>
</protein>
<dbReference type="OrthoDB" id="9814490at2"/>
<dbReference type="InterPro" id="IPR051159">
    <property type="entry name" value="Hexapeptide_acetyltransf"/>
</dbReference>
<dbReference type="Gene3D" id="2.160.10.10">
    <property type="entry name" value="Hexapeptide repeat proteins"/>
    <property type="match status" value="1"/>
</dbReference>
<evidence type="ECO:0000256" key="2">
    <source>
        <dbReference type="ARBA" id="ARBA00022679"/>
    </source>
</evidence>
<dbReference type="RefSeq" id="WP_135813959.1">
    <property type="nucleotide sequence ID" value="NZ_RQEV01000012.1"/>
</dbReference>
<keyword evidence="4" id="KW-0012">Acyltransferase</keyword>
<dbReference type="Proteomes" id="UP000297855">
    <property type="component" value="Unassembled WGS sequence"/>
</dbReference>
<dbReference type="InterPro" id="IPR011004">
    <property type="entry name" value="Trimer_LpxA-like_sf"/>
</dbReference>
<feature type="transmembrane region" description="Helical" evidence="3">
    <location>
        <begin position="27"/>
        <end position="49"/>
    </location>
</feature>
<comment type="caution">
    <text evidence="4">The sequence shown here is derived from an EMBL/GenBank/DDBJ whole genome shotgun (WGS) entry which is preliminary data.</text>
</comment>
<evidence type="ECO:0000256" key="3">
    <source>
        <dbReference type="SAM" id="Phobius"/>
    </source>
</evidence>
<keyword evidence="3" id="KW-1133">Transmembrane helix</keyword>